<protein>
    <submittedName>
        <fullName evidence="1">Uncharacterized protein</fullName>
    </submittedName>
</protein>
<dbReference type="Proteomes" id="UP001177023">
    <property type="component" value="Unassembled WGS sequence"/>
</dbReference>
<dbReference type="EMBL" id="CATQJA010002650">
    <property type="protein sequence ID" value="CAJ0577403.1"/>
    <property type="molecule type" value="Genomic_DNA"/>
</dbReference>
<evidence type="ECO:0000313" key="1">
    <source>
        <dbReference type="EMBL" id="CAJ0577403.1"/>
    </source>
</evidence>
<organism evidence="1 2">
    <name type="scientific">Mesorhabditis spiculigera</name>
    <dbReference type="NCBI Taxonomy" id="96644"/>
    <lineage>
        <taxon>Eukaryota</taxon>
        <taxon>Metazoa</taxon>
        <taxon>Ecdysozoa</taxon>
        <taxon>Nematoda</taxon>
        <taxon>Chromadorea</taxon>
        <taxon>Rhabditida</taxon>
        <taxon>Rhabditina</taxon>
        <taxon>Rhabditomorpha</taxon>
        <taxon>Rhabditoidea</taxon>
        <taxon>Rhabditidae</taxon>
        <taxon>Mesorhabditinae</taxon>
        <taxon>Mesorhabditis</taxon>
    </lineage>
</organism>
<reference evidence="1" key="1">
    <citation type="submission" date="2023-06" db="EMBL/GenBank/DDBJ databases">
        <authorList>
            <person name="Delattre M."/>
        </authorList>
    </citation>
    <scope>NUCLEOTIDE SEQUENCE</scope>
    <source>
        <strain evidence="1">AF72</strain>
    </source>
</reference>
<sequence length="873" mass="97279">MRPLSIGYLEFLYTCRWTVSGQTVKISYIPFTSPDDVFAVSIRVLKWTSPFPTYLLPASPRENNELQLIMMNRDEILSIVPLMPHPITDSAFPSVNLYVQLLDAYDDFSIAFYAGSDTDNDENLLVQFSDPQSLTLYSSVFSCIINASHGDFSLELLIYNEARQRFIRPSLLTSPLYPWKFDNSELIDFCFEDSAEYFRLEQVTVQIFRLEGGTIEIRGDNDELIGNYSRLDLGKNIQLLLRDLKIRYCPNPTSTGRRGFLVTLSTAPYGPSNVPCTLTFPLSRNASMVMVPEQYTINMDDYDLICVTIPKESPMPLTIETRFCDSTQKHQFELGYMTHNVTECGSSFNLSIGDDPLYCCILTTTLSPEEVLGFRTIGNGLPRPSLFFQILEYGPANTTIVTLNFNHTSGIEKFTVPENADNETLVFFSHRTDTAYADMGCPQLIVYGSRRNAPCDYELYAGALGRHLATFSDHEAVFPQLVTSETYSIKIPPSCSPTIALRLASDSPNGVHLPGYGIATVTAPGYGDPMHSRYYGIMEIKCSWHNAHGEKFFLKLEVVEVLTGSLMISISDGTATGSTELSFDTSYTKNGTWWSFESPACINISWTNSLLIPLGVPTGFLAHFEFARRRDVGVTTTAVTTKSRAGSYHYLHHLLLLRRPDLRDNPTGFSVSVDYRDSHLRQITEPTIQVGKPNTNLMTATFASIIDVGKLTVPANVENETLVLLSHQTNAECVNMTCSQLLVYGDHQSVFPQIITSEVYTIRVPRNCSPTIALQPPGSNDKTNMSETKCEVQVIIQVCRRTSTGLLLPGYGSAAVTAPGYGDPMHIAYNGQMTVGFAWINAHNETFDVQIDVVEVLAGELMISFHEAARQTE</sequence>
<accession>A0AA36CZW4</accession>
<evidence type="ECO:0000313" key="2">
    <source>
        <dbReference type="Proteomes" id="UP001177023"/>
    </source>
</evidence>
<dbReference type="AlphaFoldDB" id="A0AA36CZW4"/>
<comment type="caution">
    <text evidence="1">The sequence shown here is derived from an EMBL/GenBank/DDBJ whole genome shotgun (WGS) entry which is preliminary data.</text>
</comment>
<feature type="non-terminal residue" evidence="1">
    <location>
        <position position="873"/>
    </location>
</feature>
<gene>
    <name evidence="1" type="ORF">MSPICULIGERA_LOCUS15676</name>
</gene>
<proteinExistence type="predicted"/>
<keyword evidence="2" id="KW-1185">Reference proteome</keyword>
<name>A0AA36CZW4_9BILA</name>